<protein>
    <submittedName>
        <fullName evidence="1">Uncharacterized protein</fullName>
    </submittedName>
</protein>
<evidence type="ECO:0000313" key="2">
    <source>
        <dbReference type="Proteomes" id="UP000324222"/>
    </source>
</evidence>
<dbReference type="EMBL" id="VSRR010078685">
    <property type="protein sequence ID" value="MPC88713.1"/>
    <property type="molecule type" value="Genomic_DNA"/>
</dbReference>
<dbReference type="Proteomes" id="UP000324222">
    <property type="component" value="Unassembled WGS sequence"/>
</dbReference>
<keyword evidence="2" id="KW-1185">Reference proteome</keyword>
<reference evidence="1 2" key="1">
    <citation type="submission" date="2019-05" db="EMBL/GenBank/DDBJ databases">
        <title>Another draft genome of Portunus trituberculatus and its Hox gene families provides insights of decapod evolution.</title>
        <authorList>
            <person name="Jeong J.-H."/>
            <person name="Song I."/>
            <person name="Kim S."/>
            <person name="Choi T."/>
            <person name="Kim D."/>
            <person name="Ryu S."/>
            <person name="Kim W."/>
        </authorList>
    </citation>
    <scope>NUCLEOTIDE SEQUENCE [LARGE SCALE GENOMIC DNA]</scope>
    <source>
        <tissue evidence="1">Muscle</tissue>
    </source>
</reference>
<accession>A0A5B7J2N5</accession>
<dbReference type="OrthoDB" id="2093222at2759"/>
<evidence type="ECO:0000313" key="1">
    <source>
        <dbReference type="EMBL" id="MPC88713.1"/>
    </source>
</evidence>
<organism evidence="1 2">
    <name type="scientific">Portunus trituberculatus</name>
    <name type="common">Swimming crab</name>
    <name type="synonym">Neptunus trituberculatus</name>
    <dbReference type="NCBI Taxonomy" id="210409"/>
    <lineage>
        <taxon>Eukaryota</taxon>
        <taxon>Metazoa</taxon>
        <taxon>Ecdysozoa</taxon>
        <taxon>Arthropoda</taxon>
        <taxon>Crustacea</taxon>
        <taxon>Multicrustacea</taxon>
        <taxon>Malacostraca</taxon>
        <taxon>Eumalacostraca</taxon>
        <taxon>Eucarida</taxon>
        <taxon>Decapoda</taxon>
        <taxon>Pleocyemata</taxon>
        <taxon>Brachyura</taxon>
        <taxon>Eubrachyura</taxon>
        <taxon>Portunoidea</taxon>
        <taxon>Portunidae</taxon>
        <taxon>Portuninae</taxon>
        <taxon>Portunus</taxon>
    </lineage>
</organism>
<gene>
    <name evidence="1" type="ORF">E2C01_083632</name>
</gene>
<name>A0A5B7J2N5_PORTR</name>
<sequence length="83" mass="9215">MASHGVAVLAPWSLSLPVNPVDKVPYLESVMEWVGQNLQEQLQLNGLMMGVVLNLDNYVCELPCYCLVHNPSDGLGQPRHRKT</sequence>
<dbReference type="AlphaFoldDB" id="A0A5B7J2N5"/>
<proteinExistence type="predicted"/>
<comment type="caution">
    <text evidence="1">The sequence shown here is derived from an EMBL/GenBank/DDBJ whole genome shotgun (WGS) entry which is preliminary data.</text>
</comment>